<dbReference type="Proteomes" id="UP001500037">
    <property type="component" value="Unassembled WGS sequence"/>
</dbReference>
<organism evidence="1 2">
    <name type="scientific">Kitasatospora nipponensis</name>
    <dbReference type="NCBI Taxonomy" id="258049"/>
    <lineage>
        <taxon>Bacteria</taxon>
        <taxon>Bacillati</taxon>
        <taxon>Actinomycetota</taxon>
        <taxon>Actinomycetes</taxon>
        <taxon>Kitasatosporales</taxon>
        <taxon>Streptomycetaceae</taxon>
        <taxon>Kitasatospora</taxon>
    </lineage>
</organism>
<dbReference type="EMBL" id="BAAALF010000034">
    <property type="protein sequence ID" value="GAA1234079.1"/>
    <property type="molecule type" value="Genomic_DNA"/>
</dbReference>
<proteinExistence type="predicted"/>
<protein>
    <submittedName>
        <fullName evidence="1">Uncharacterized protein</fullName>
    </submittedName>
</protein>
<accession>A0ABN1W3K0</accession>
<evidence type="ECO:0000313" key="2">
    <source>
        <dbReference type="Proteomes" id="UP001500037"/>
    </source>
</evidence>
<reference evidence="1 2" key="1">
    <citation type="journal article" date="2019" name="Int. J. Syst. Evol. Microbiol.">
        <title>The Global Catalogue of Microorganisms (GCM) 10K type strain sequencing project: providing services to taxonomists for standard genome sequencing and annotation.</title>
        <authorList>
            <consortium name="The Broad Institute Genomics Platform"/>
            <consortium name="The Broad Institute Genome Sequencing Center for Infectious Disease"/>
            <person name="Wu L."/>
            <person name="Ma J."/>
        </authorList>
    </citation>
    <scope>NUCLEOTIDE SEQUENCE [LARGE SCALE GENOMIC DNA]</scope>
    <source>
        <strain evidence="1 2">JCM 13004</strain>
    </source>
</reference>
<keyword evidence="2" id="KW-1185">Reference proteome</keyword>
<evidence type="ECO:0000313" key="1">
    <source>
        <dbReference type="EMBL" id="GAA1234079.1"/>
    </source>
</evidence>
<dbReference type="RefSeq" id="WP_344441529.1">
    <property type="nucleotide sequence ID" value="NZ_BAAALF010000034.1"/>
</dbReference>
<sequence length="66" mass="7292">MRYATISRELLPLLIRALTTPEPRPAGTAIVDQRRTPTEDRLVAAASPLRSGPRYRPRRLAVLAAA</sequence>
<name>A0ABN1W3K0_9ACTN</name>
<comment type="caution">
    <text evidence="1">The sequence shown here is derived from an EMBL/GenBank/DDBJ whole genome shotgun (WGS) entry which is preliminary data.</text>
</comment>
<gene>
    <name evidence="1" type="ORF">GCM10009665_25430</name>
</gene>